<protein>
    <submittedName>
        <fullName evidence="6">Uncharacterized protein</fullName>
    </submittedName>
</protein>
<dbReference type="Pfam" id="PF00159">
    <property type="entry name" value="Hormone_3"/>
    <property type="match status" value="1"/>
</dbReference>
<comment type="subcellular location">
    <subcellularLocation>
        <location evidence="1">Secreted</location>
    </subcellularLocation>
</comment>
<comment type="caution">
    <text evidence="6">The sequence shown here is derived from an EMBL/GenBank/DDBJ whole genome shotgun (WGS) entry which is preliminary data.</text>
</comment>
<dbReference type="EMBL" id="JARGDH010000005">
    <property type="protein sequence ID" value="KAL0267942.1"/>
    <property type="molecule type" value="Genomic_DNA"/>
</dbReference>
<evidence type="ECO:0000256" key="2">
    <source>
        <dbReference type="ARBA" id="ARBA00010022"/>
    </source>
</evidence>
<reference evidence="6" key="1">
    <citation type="journal article" date="2024" name="Gigascience">
        <title>Chromosome-level genome of the poultry shaft louse Menopon gallinae provides insight into the host-switching and adaptive evolution of parasitic lice.</title>
        <authorList>
            <person name="Xu Y."/>
            <person name="Ma L."/>
            <person name="Liu S."/>
            <person name="Liang Y."/>
            <person name="Liu Q."/>
            <person name="He Z."/>
            <person name="Tian L."/>
            <person name="Duan Y."/>
            <person name="Cai W."/>
            <person name="Li H."/>
            <person name="Song F."/>
        </authorList>
    </citation>
    <scope>NUCLEOTIDE SEQUENCE</scope>
    <source>
        <strain evidence="6">Cailab_2023a</strain>
    </source>
</reference>
<comment type="similarity">
    <text evidence="2 4">Belongs to the NPY family.</text>
</comment>
<dbReference type="GO" id="GO:0005179">
    <property type="term" value="F:hormone activity"/>
    <property type="evidence" value="ECO:0007669"/>
    <property type="project" value="InterPro"/>
</dbReference>
<accession>A0AAW2HE37</accession>
<proteinExistence type="inferred from homology"/>
<evidence type="ECO:0000256" key="5">
    <source>
        <dbReference type="SAM" id="SignalP"/>
    </source>
</evidence>
<sequence length="114" mass="12944">MQISIILLLTAGLFLLCASMCCCEPLRPNYERADVMARPTRPKVFGSPDDLKNYLEELGNFYAIAGRPRFGKRTLAPWMATYFKEDPESFRGLPITNAELLQILSSVQQNQDKK</sequence>
<dbReference type="InterPro" id="IPR001955">
    <property type="entry name" value="Pancreatic_hormone-like"/>
</dbReference>
<feature type="chain" id="PRO_5043968636" evidence="5">
    <location>
        <begin position="24"/>
        <end position="114"/>
    </location>
</feature>
<dbReference type="AlphaFoldDB" id="A0AAW2HE37"/>
<dbReference type="SMART" id="SM00309">
    <property type="entry name" value="PAH"/>
    <property type="match status" value="1"/>
</dbReference>
<name>A0AAW2HE37_9NEOP</name>
<evidence type="ECO:0000256" key="3">
    <source>
        <dbReference type="ARBA" id="ARBA00022525"/>
    </source>
</evidence>
<organism evidence="6">
    <name type="scientific">Menopon gallinae</name>
    <name type="common">poultry shaft louse</name>
    <dbReference type="NCBI Taxonomy" id="328185"/>
    <lineage>
        <taxon>Eukaryota</taxon>
        <taxon>Metazoa</taxon>
        <taxon>Ecdysozoa</taxon>
        <taxon>Arthropoda</taxon>
        <taxon>Hexapoda</taxon>
        <taxon>Insecta</taxon>
        <taxon>Pterygota</taxon>
        <taxon>Neoptera</taxon>
        <taxon>Paraneoptera</taxon>
        <taxon>Psocodea</taxon>
        <taxon>Troctomorpha</taxon>
        <taxon>Phthiraptera</taxon>
        <taxon>Amblycera</taxon>
        <taxon>Menoponidae</taxon>
        <taxon>Menopon</taxon>
    </lineage>
</organism>
<keyword evidence="3" id="KW-0964">Secreted</keyword>
<dbReference type="GO" id="GO:0005576">
    <property type="term" value="C:extracellular region"/>
    <property type="evidence" value="ECO:0007669"/>
    <property type="project" value="UniProtKB-SubCell"/>
</dbReference>
<evidence type="ECO:0000256" key="1">
    <source>
        <dbReference type="ARBA" id="ARBA00004613"/>
    </source>
</evidence>
<evidence type="ECO:0000256" key="4">
    <source>
        <dbReference type="RuleBase" id="RU000656"/>
    </source>
</evidence>
<gene>
    <name evidence="6" type="ORF">PYX00_010067</name>
</gene>
<evidence type="ECO:0000313" key="6">
    <source>
        <dbReference type="EMBL" id="KAL0267942.1"/>
    </source>
</evidence>
<dbReference type="PROSITE" id="PS50276">
    <property type="entry name" value="PANCREATIC_HORMONE_2"/>
    <property type="match status" value="1"/>
</dbReference>
<keyword evidence="5" id="KW-0732">Signal</keyword>
<feature type="signal peptide" evidence="5">
    <location>
        <begin position="1"/>
        <end position="23"/>
    </location>
</feature>